<name>A1APW3_PELPD</name>
<keyword evidence="1" id="KW-0812">Transmembrane</keyword>
<proteinExistence type="predicted"/>
<keyword evidence="4" id="KW-1185">Reference proteome</keyword>
<accession>A1APW3</accession>
<protein>
    <recommendedName>
        <fullName evidence="2">DUF4124 domain-containing protein</fullName>
    </recommendedName>
</protein>
<dbReference type="HOGENOM" id="CLU_2466292_0_0_7"/>
<evidence type="ECO:0000313" key="3">
    <source>
        <dbReference type="EMBL" id="ABK99383.1"/>
    </source>
</evidence>
<evidence type="ECO:0000259" key="2">
    <source>
        <dbReference type="Pfam" id="PF13511"/>
    </source>
</evidence>
<dbReference type="Proteomes" id="UP000006732">
    <property type="component" value="Chromosome"/>
</dbReference>
<evidence type="ECO:0000256" key="1">
    <source>
        <dbReference type="SAM" id="Phobius"/>
    </source>
</evidence>
<dbReference type="eggNOG" id="COG0741">
    <property type="taxonomic scope" value="Bacteria"/>
</dbReference>
<dbReference type="InterPro" id="IPR025392">
    <property type="entry name" value="DUF4124"/>
</dbReference>
<keyword evidence="1" id="KW-1133">Transmembrane helix</keyword>
<sequence>MSIIKLVKFIFTFRYPSNTLDKTVCFWIIRSTMLEKSAQNLLLSSLLVFISFYGTACADIYRYDDSDGSVHFTDAPTDKRFKIFMRDQ</sequence>
<dbReference type="STRING" id="338966.Ppro_1771"/>
<organism evidence="3 4">
    <name type="scientific">Pelobacter propionicus (strain DSM 2379 / NBRC 103807 / OttBd1)</name>
    <dbReference type="NCBI Taxonomy" id="338966"/>
    <lineage>
        <taxon>Bacteria</taxon>
        <taxon>Pseudomonadati</taxon>
        <taxon>Thermodesulfobacteriota</taxon>
        <taxon>Desulfuromonadia</taxon>
        <taxon>Desulfuromonadales</taxon>
        <taxon>Desulfuromonadaceae</taxon>
        <taxon>Pelobacter</taxon>
    </lineage>
</organism>
<dbReference type="AlphaFoldDB" id="A1APW3"/>
<reference evidence="3 4" key="1">
    <citation type="submission" date="2006-10" db="EMBL/GenBank/DDBJ databases">
        <title>Complete sequence of chromosome of Pelobacter propionicus DSM 2379.</title>
        <authorList>
            <consortium name="US DOE Joint Genome Institute"/>
            <person name="Copeland A."/>
            <person name="Lucas S."/>
            <person name="Lapidus A."/>
            <person name="Barry K."/>
            <person name="Detter J.C."/>
            <person name="Glavina del Rio T."/>
            <person name="Hammon N."/>
            <person name="Israni S."/>
            <person name="Dalin E."/>
            <person name="Tice H."/>
            <person name="Pitluck S."/>
            <person name="Saunders E."/>
            <person name="Brettin T."/>
            <person name="Bruce D."/>
            <person name="Han C."/>
            <person name="Tapia R."/>
            <person name="Schmutz J."/>
            <person name="Larimer F."/>
            <person name="Land M."/>
            <person name="Hauser L."/>
            <person name="Kyrpides N."/>
            <person name="Kim E."/>
            <person name="Lovley D."/>
            <person name="Richardson P."/>
        </authorList>
    </citation>
    <scope>NUCLEOTIDE SEQUENCE [LARGE SCALE GENOMIC DNA]</scope>
    <source>
        <strain evidence="4">DSM 2379 / NBRC 103807 / OttBd1</strain>
    </source>
</reference>
<keyword evidence="1" id="KW-0472">Membrane</keyword>
<feature type="domain" description="DUF4124" evidence="2">
    <location>
        <begin position="56"/>
        <end position="77"/>
    </location>
</feature>
<dbReference type="EMBL" id="CP000482">
    <property type="protein sequence ID" value="ABK99383.1"/>
    <property type="molecule type" value="Genomic_DNA"/>
</dbReference>
<dbReference type="Pfam" id="PF13511">
    <property type="entry name" value="DUF4124"/>
    <property type="match status" value="1"/>
</dbReference>
<evidence type="ECO:0000313" key="4">
    <source>
        <dbReference type="Proteomes" id="UP000006732"/>
    </source>
</evidence>
<feature type="transmembrane region" description="Helical" evidence="1">
    <location>
        <begin position="40"/>
        <end position="61"/>
    </location>
</feature>
<dbReference type="KEGG" id="ppd:Ppro_1771"/>
<gene>
    <name evidence="3" type="ordered locus">Ppro_1771</name>
</gene>